<gene>
    <name evidence="1" type="ORF">DSTB1V02_LOCUS6744</name>
</gene>
<sequence length="237" mass="27844">MRRVDLSSVEWVLVLPMNQLYKTEVYGRAERVEKGGRGREENIQTNEQLRFVRAKVEESYETARHALINLQNKYAESKNVKNVFHRYSLLKAMIKEVVRLDAQYWALMDIPRQEKQEAVSAYVLRACATLQTLTKAGEGFKTSAKVAEEEERRRELQARLDVMTTGEIDNENSQLINDLYRLLKKYSSLRLVIRGLKEEYFDSRFYPIFPRYILLKDMIKDVIHAPAFMEVCHEVES</sequence>
<name>A0A7R8XAB4_9CRUS</name>
<dbReference type="PANTHER" id="PTHR21010:SF3">
    <property type="entry name" value="DAXX"/>
    <property type="match status" value="1"/>
</dbReference>
<dbReference type="PANTHER" id="PTHR21010">
    <property type="entry name" value="AGAP001581-PA"/>
    <property type="match status" value="1"/>
</dbReference>
<evidence type="ECO:0000313" key="1">
    <source>
        <dbReference type="EMBL" id="CAD7246902.1"/>
    </source>
</evidence>
<dbReference type="AlphaFoldDB" id="A0A7R8XAB4"/>
<dbReference type="Proteomes" id="UP000677054">
    <property type="component" value="Unassembled WGS sequence"/>
</dbReference>
<dbReference type="EMBL" id="CAJPEV010001270">
    <property type="protein sequence ID" value="CAG0891766.1"/>
    <property type="molecule type" value="Genomic_DNA"/>
</dbReference>
<evidence type="ECO:0000313" key="2">
    <source>
        <dbReference type="Proteomes" id="UP000677054"/>
    </source>
</evidence>
<organism evidence="1">
    <name type="scientific">Darwinula stevensoni</name>
    <dbReference type="NCBI Taxonomy" id="69355"/>
    <lineage>
        <taxon>Eukaryota</taxon>
        <taxon>Metazoa</taxon>
        <taxon>Ecdysozoa</taxon>
        <taxon>Arthropoda</taxon>
        <taxon>Crustacea</taxon>
        <taxon>Oligostraca</taxon>
        <taxon>Ostracoda</taxon>
        <taxon>Podocopa</taxon>
        <taxon>Podocopida</taxon>
        <taxon>Darwinulocopina</taxon>
        <taxon>Darwinuloidea</taxon>
        <taxon>Darwinulidae</taxon>
        <taxon>Darwinula</taxon>
    </lineage>
</organism>
<accession>A0A7R8XAB4</accession>
<dbReference type="OrthoDB" id="10052054at2759"/>
<dbReference type="EMBL" id="LR900787">
    <property type="protein sequence ID" value="CAD7246902.1"/>
    <property type="molecule type" value="Genomic_DNA"/>
</dbReference>
<reference evidence="1" key="1">
    <citation type="submission" date="2020-11" db="EMBL/GenBank/DDBJ databases">
        <authorList>
            <person name="Tran Van P."/>
        </authorList>
    </citation>
    <scope>NUCLEOTIDE SEQUENCE</scope>
</reference>
<keyword evidence="2" id="KW-1185">Reference proteome</keyword>
<proteinExistence type="predicted"/>
<protein>
    <submittedName>
        <fullName evidence="1">Uncharacterized protein</fullName>
    </submittedName>
</protein>